<feature type="region of interest" description="Disordered" evidence="1">
    <location>
        <begin position="335"/>
        <end position="362"/>
    </location>
</feature>
<reference evidence="2 3" key="1">
    <citation type="submission" date="2018-12" db="EMBL/GenBank/DDBJ databases">
        <authorList>
            <consortium name="Pathogen Informatics"/>
        </authorList>
    </citation>
    <scope>NUCLEOTIDE SEQUENCE [LARGE SCALE GENOMIC DNA]</scope>
    <source>
        <strain evidence="2 3">NCTC5773</strain>
    </source>
</reference>
<gene>
    <name evidence="2" type="ORF">NCTC5773_01999</name>
</gene>
<dbReference type="GO" id="GO:0016740">
    <property type="term" value="F:transferase activity"/>
    <property type="evidence" value="ECO:0007669"/>
    <property type="project" value="UniProtKB-KW"/>
</dbReference>
<feature type="compositionally biased region" description="Basic and acidic residues" evidence="1">
    <location>
        <begin position="341"/>
        <end position="355"/>
    </location>
</feature>
<organism evidence="2 3">
    <name type="scientific">Salmonella enterica subsp. salamae</name>
    <dbReference type="NCBI Taxonomy" id="59202"/>
    <lineage>
        <taxon>Bacteria</taxon>
        <taxon>Pseudomonadati</taxon>
        <taxon>Pseudomonadota</taxon>
        <taxon>Gammaproteobacteria</taxon>
        <taxon>Enterobacterales</taxon>
        <taxon>Enterobacteriaceae</taxon>
        <taxon>Salmonella</taxon>
    </lineage>
</organism>
<dbReference type="EMBL" id="LR134141">
    <property type="protein sequence ID" value="VEA02113.1"/>
    <property type="molecule type" value="Genomic_DNA"/>
</dbReference>
<proteinExistence type="predicted"/>
<dbReference type="AlphaFoldDB" id="A0A6D2G6Z8"/>
<evidence type="ECO:0000256" key="1">
    <source>
        <dbReference type="SAM" id="MobiDB-lite"/>
    </source>
</evidence>
<keyword evidence="2" id="KW-0808">Transferase</keyword>
<sequence>MAGELAVTCAAFPAGLENAALELILVRGEKSETLHPKAGITRFNIDAGAYAVTAAELRTAEGTIRAAVQLNASELTITKGQLTQLDITFAQAEYSTTLDLAVNLPATHALYNEDLSVVYMENGVAKQRYTMRAGQKQRLELLPVTGIYSVRIDDVKLNNIHYTFDVASGALDNQLHNIAFTNTHQNDESQSASTKLTISIDAEKTVASTFSLRLVDDSTTPRQYLFTDLAMKASSLTPPVELAPGLYQIESATVIHNGIVYYIDVAPQTLSVEKNTALTLAVIITEGANLRVKGFPDFLSFGGCANMSPSNVDDLAEARVSSLFKYSGDDGMGDASAYLDPAERTDDKNHSDGARCRCQNRR</sequence>
<name>A0A6D2G6Z8_SALER</name>
<protein>
    <submittedName>
        <fullName evidence="2">Hydroxymethyl transferase</fullName>
    </submittedName>
</protein>
<accession>A0A6D2G6Z8</accession>
<evidence type="ECO:0000313" key="3">
    <source>
        <dbReference type="Proteomes" id="UP000267858"/>
    </source>
</evidence>
<evidence type="ECO:0000313" key="2">
    <source>
        <dbReference type="EMBL" id="VEA02113.1"/>
    </source>
</evidence>
<dbReference type="Proteomes" id="UP000267858">
    <property type="component" value="Chromosome"/>
</dbReference>